<dbReference type="Gene3D" id="1.10.287.130">
    <property type="match status" value="1"/>
</dbReference>
<evidence type="ECO:0000256" key="4">
    <source>
        <dbReference type="ARBA" id="ARBA00022679"/>
    </source>
</evidence>
<dbReference type="SMART" id="SM00387">
    <property type="entry name" value="HATPase_c"/>
    <property type="match status" value="1"/>
</dbReference>
<dbReference type="InterPro" id="IPR036890">
    <property type="entry name" value="HATPase_C_sf"/>
</dbReference>
<evidence type="ECO:0000256" key="6">
    <source>
        <dbReference type="ARBA" id="ARBA00022777"/>
    </source>
</evidence>
<reference evidence="10 11" key="1">
    <citation type="submission" date="2015-11" db="EMBL/GenBank/DDBJ databases">
        <title>Genomic analysis of 38 Legionella species identifies large and diverse effector repertoires.</title>
        <authorList>
            <person name="Burstein D."/>
            <person name="Amaro F."/>
            <person name="Zusman T."/>
            <person name="Lifshitz Z."/>
            <person name="Cohen O."/>
            <person name="Gilbert J.A."/>
            <person name="Pupko T."/>
            <person name="Shuman H.A."/>
            <person name="Segal G."/>
        </authorList>
    </citation>
    <scope>NUCLEOTIDE SEQUENCE [LARGE SCALE GENOMIC DNA]</scope>
    <source>
        <strain evidence="10 11">PX-1-G2-E2</strain>
    </source>
</reference>
<organism evidence="10 11">
    <name type="scientific">Legionella maceachernii</name>
    <dbReference type="NCBI Taxonomy" id="466"/>
    <lineage>
        <taxon>Bacteria</taxon>
        <taxon>Pseudomonadati</taxon>
        <taxon>Pseudomonadota</taxon>
        <taxon>Gammaproteobacteria</taxon>
        <taxon>Legionellales</taxon>
        <taxon>Legionellaceae</taxon>
        <taxon>Legionella</taxon>
    </lineage>
</organism>
<evidence type="ECO:0000313" key="11">
    <source>
        <dbReference type="Proteomes" id="UP000054908"/>
    </source>
</evidence>
<dbReference type="InterPro" id="IPR035965">
    <property type="entry name" value="PAS-like_dom_sf"/>
</dbReference>
<accession>A0A0W0VXC8</accession>
<dbReference type="PANTHER" id="PTHR43065:SF10">
    <property type="entry name" value="PEROXIDE STRESS-ACTIVATED HISTIDINE KINASE MAK3"/>
    <property type="match status" value="1"/>
</dbReference>
<comment type="caution">
    <text evidence="10">The sequence shown here is derived from an EMBL/GenBank/DDBJ whole genome shotgun (WGS) entry which is preliminary data.</text>
</comment>
<dbReference type="SUPFAM" id="SSF55874">
    <property type="entry name" value="ATPase domain of HSP90 chaperone/DNA topoisomerase II/histidine kinase"/>
    <property type="match status" value="1"/>
</dbReference>
<name>A0A0W0VXC8_9GAMM</name>
<gene>
    <name evidence="10" type="primary">pilS</name>
    <name evidence="10" type="ORF">Lmac_2433</name>
</gene>
<dbReference type="InterPro" id="IPR003661">
    <property type="entry name" value="HisK_dim/P_dom"/>
</dbReference>
<evidence type="ECO:0000256" key="8">
    <source>
        <dbReference type="ARBA" id="ARBA00023012"/>
    </source>
</evidence>
<dbReference type="GO" id="GO:0000155">
    <property type="term" value="F:phosphorelay sensor kinase activity"/>
    <property type="evidence" value="ECO:0007669"/>
    <property type="project" value="InterPro"/>
</dbReference>
<protein>
    <recommendedName>
        <fullName evidence="2">histidine kinase</fullName>
        <ecNumber evidence="2">2.7.13.3</ecNumber>
    </recommendedName>
</protein>
<dbReference type="Gene3D" id="3.30.565.10">
    <property type="entry name" value="Histidine kinase-like ATPase, C-terminal domain"/>
    <property type="match status" value="1"/>
</dbReference>
<evidence type="ECO:0000256" key="1">
    <source>
        <dbReference type="ARBA" id="ARBA00000085"/>
    </source>
</evidence>
<evidence type="ECO:0000259" key="9">
    <source>
        <dbReference type="PROSITE" id="PS50109"/>
    </source>
</evidence>
<dbReference type="STRING" id="466.Lmac_2433"/>
<dbReference type="InterPro" id="IPR004358">
    <property type="entry name" value="Sig_transdc_His_kin-like_C"/>
</dbReference>
<proteinExistence type="predicted"/>
<dbReference type="PRINTS" id="PR00344">
    <property type="entry name" value="BCTRLSENSOR"/>
</dbReference>
<dbReference type="InterPro" id="IPR036097">
    <property type="entry name" value="HisK_dim/P_sf"/>
</dbReference>
<keyword evidence="11" id="KW-1185">Reference proteome</keyword>
<evidence type="ECO:0000256" key="5">
    <source>
        <dbReference type="ARBA" id="ARBA00022741"/>
    </source>
</evidence>
<dbReference type="Gene3D" id="3.30.450.20">
    <property type="entry name" value="PAS domain"/>
    <property type="match status" value="1"/>
</dbReference>
<dbReference type="AlphaFoldDB" id="A0A0W0VXC8"/>
<dbReference type="Proteomes" id="UP000054908">
    <property type="component" value="Unassembled WGS sequence"/>
</dbReference>
<dbReference type="InterPro" id="IPR005467">
    <property type="entry name" value="His_kinase_dom"/>
</dbReference>
<evidence type="ECO:0000256" key="7">
    <source>
        <dbReference type="ARBA" id="ARBA00022840"/>
    </source>
</evidence>
<evidence type="ECO:0000256" key="3">
    <source>
        <dbReference type="ARBA" id="ARBA00022553"/>
    </source>
</evidence>
<dbReference type="Pfam" id="PF02518">
    <property type="entry name" value="HATPase_c"/>
    <property type="match status" value="1"/>
</dbReference>
<dbReference type="GO" id="GO:0005524">
    <property type="term" value="F:ATP binding"/>
    <property type="evidence" value="ECO:0007669"/>
    <property type="project" value="UniProtKB-KW"/>
</dbReference>
<evidence type="ECO:0000313" key="10">
    <source>
        <dbReference type="EMBL" id="KTD24896.1"/>
    </source>
</evidence>
<dbReference type="OrthoDB" id="1931120at2"/>
<dbReference type="InterPro" id="IPR003594">
    <property type="entry name" value="HATPase_dom"/>
</dbReference>
<dbReference type="PATRIC" id="fig|466.6.peg.2588"/>
<dbReference type="PROSITE" id="PS50109">
    <property type="entry name" value="HIS_KIN"/>
    <property type="match status" value="1"/>
</dbReference>
<keyword evidence="8" id="KW-0902">Two-component regulatory system</keyword>
<dbReference type="SUPFAM" id="SSF47384">
    <property type="entry name" value="Homodimeric domain of signal transducing histidine kinase"/>
    <property type="match status" value="1"/>
</dbReference>
<keyword evidence="6" id="KW-0418">Kinase</keyword>
<sequence length="483" mass="54957">MYLIIDTYYKIDSLNFSAASFLGRERVFLLNKSFLKLIAGSSKALFRRTIQSLLNMGFKQTCEIELLLKGGERKYIQLECTLNRDKRIHLCLSDITDLHQKKGTISCLEQNLNLANQIIKYTTDAVAALDTNLVFKIVSQPFYKLFFKIFTAYARPGSHLEICLNNLPDRKQQMMNACNDALSGKTSYTIIENNNYNPEVYFYYEVVVSFLKGHVACENLLLVHIRDLTEFKLKEMTQHIQQSQITLSCRLSAMGEMVSALAHEICQPLTAINAFSKSCAYLLNSSISNEEKYEKLKFPLNEISMQAELAGHIIHNMKSLMRGDKLVTETININGLIEDAIKILNYDLSDFKIKIQLALMNNPPPIVANKIHLMQIILNLARNSMEALQTVSKPDSTIIIKSRKLRNFVVVKVKDNGPGIPHQYKNIVLNSYFTTKTQGTGIGLGICRSLIERYGGHLRFIKNCKGAVFYFMMPIEHYTQNGN</sequence>
<keyword evidence="5" id="KW-0547">Nucleotide-binding</keyword>
<comment type="catalytic activity">
    <reaction evidence="1">
        <text>ATP + protein L-histidine = ADP + protein N-phospho-L-histidine.</text>
        <dbReference type="EC" id="2.7.13.3"/>
    </reaction>
</comment>
<keyword evidence="7" id="KW-0067">ATP-binding</keyword>
<dbReference type="EMBL" id="LNYL01000048">
    <property type="protein sequence ID" value="KTD24896.1"/>
    <property type="molecule type" value="Genomic_DNA"/>
</dbReference>
<dbReference type="EC" id="2.7.13.3" evidence="2"/>
<keyword evidence="3" id="KW-0597">Phosphoprotein</keyword>
<dbReference type="PANTHER" id="PTHR43065">
    <property type="entry name" value="SENSOR HISTIDINE KINASE"/>
    <property type="match status" value="1"/>
</dbReference>
<feature type="domain" description="Histidine kinase" evidence="9">
    <location>
        <begin position="260"/>
        <end position="477"/>
    </location>
</feature>
<dbReference type="SUPFAM" id="SSF55785">
    <property type="entry name" value="PYP-like sensor domain (PAS domain)"/>
    <property type="match status" value="1"/>
</dbReference>
<keyword evidence="4" id="KW-0808">Transferase</keyword>
<dbReference type="CDD" id="cd00082">
    <property type="entry name" value="HisKA"/>
    <property type="match status" value="1"/>
</dbReference>
<evidence type="ECO:0000256" key="2">
    <source>
        <dbReference type="ARBA" id="ARBA00012438"/>
    </source>
</evidence>